<dbReference type="EMBL" id="CP002665">
    <property type="protein sequence ID" value="AEI11800.1"/>
    <property type="molecule type" value="Genomic_DNA"/>
</dbReference>
<evidence type="ECO:0000313" key="1">
    <source>
        <dbReference type="EMBL" id="AEI11800.1"/>
    </source>
</evidence>
<reference evidence="2" key="1">
    <citation type="submission" date="2011-04" db="EMBL/GenBank/DDBJ databases">
        <title>Complete sequence of Cellvibrio gilvus ATCC 13127.</title>
        <authorList>
            <person name="Lucas S."/>
            <person name="Han J."/>
            <person name="Lapidus A."/>
            <person name="Cheng J.-F."/>
            <person name="Goodwin L."/>
            <person name="Pitluck S."/>
            <person name="Peters L."/>
            <person name="Munk A."/>
            <person name="Detter J.C."/>
            <person name="Han C."/>
            <person name="Tapia R."/>
            <person name="Land M."/>
            <person name="Hauser L."/>
            <person name="Kyrpides N."/>
            <person name="Ivanova N."/>
            <person name="Ovchinnikova G."/>
            <person name="Pagani I."/>
            <person name="Mead D."/>
            <person name="Brumm P."/>
            <person name="Woyke T."/>
        </authorList>
    </citation>
    <scope>NUCLEOTIDE SEQUENCE [LARGE SCALE GENOMIC DNA]</scope>
    <source>
        <strain evidence="2">ATCC 13127 / NRRL B-14078</strain>
    </source>
</reference>
<proteinExistence type="predicted"/>
<name>F8A2E3_CELGA</name>
<dbReference type="HOGENOM" id="CLU_189750_0_0_11"/>
<sequence length="88" mass="10165">MSVSKFEDRIYLSTREEVEKMDKDLRRLLKAITAAGYVVVINRKGHPEVYTADGVWITTFAGTPSDHRAHLNALAPLKRRGFRWPPRR</sequence>
<gene>
    <name evidence="1" type="ordered locus">Celgi_1281</name>
</gene>
<dbReference type="Proteomes" id="UP000000485">
    <property type="component" value="Chromosome"/>
</dbReference>
<keyword evidence="2" id="KW-1185">Reference proteome</keyword>
<organism evidence="1 2">
    <name type="scientific">Cellulomonas gilvus (strain ATCC 13127 / NRRL B-14078)</name>
    <name type="common">Cellvibrio gilvus</name>
    <dbReference type="NCBI Taxonomy" id="593907"/>
    <lineage>
        <taxon>Bacteria</taxon>
        <taxon>Bacillati</taxon>
        <taxon>Actinomycetota</taxon>
        <taxon>Actinomycetes</taxon>
        <taxon>Micrococcales</taxon>
        <taxon>Cellulomonadaceae</taxon>
        <taxon>Cellulomonas</taxon>
    </lineage>
</organism>
<dbReference type="KEGG" id="cga:Celgi_1281"/>
<dbReference type="STRING" id="593907.Celgi_1281"/>
<dbReference type="AlphaFoldDB" id="F8A2E3"/>
<protein>
    <submittedName>
        <fullName evidence="1">Uncharacterized protein</fullName>
    </submittedName>
</protein>
<evidence type="ECO:0000313" key="2">
    <source>
        <dbReference type="Proteomes" id="UP000000485"/>
    </source>
</evidence>
<accession>F8A2E3</accession>